<feature type="region of interest" description="Disordered" evidence="1">
    <location>
        <begin position="69"/>
        <end position="110"/>
    </location>
</feature>
<feature type="compositionally biased region" description="Basic and acidic residues" evidence="1">
    <location>
        <begin position="144"/>
        <end position="157"/>
    </location>
</feature>
<dbReference type="Proteomes" id="UP000063699">
    <property type="component" value="Chromosome"/>
</dbReference>
<feature type="region of interest" description="Disordered" evidence="1">
    <location>
        <begin position="136"/>
        <end position="232"/>
    </location>
</feature>
<dbReference type="STRING" id="860235.AOZ06_19405"/>
<keyword evidence="3" id="KW-1185">Reference proteome</keyword>
<evidence type="ECO:0000313" key="3">
    <source>
        <dbReference type="Proteomes" id="UP000063699"/>
    </source>
</evidence>
<feature type="compositionally biased region" description="Basic and acidic residues" evidence="1">
    <location>
        <begin position="83"/>
        <end position="110"/>
    </location>
</feature>
<dbReference type="AlphaFoldDB" id="A0A0N9I2T9"/>
<proteinExistence type="predicted"/>
<name>A0A0N9I2T9_9PSEU</name>
<evidence type="ECO:0000313" key="2">
    <source>
        <dbReference type="EMBL" id="ALG08793.1"/>
    </source>
</evidence>
<protein>
    <submittedName>
        <fullName evidence="2">Uncharacterized protein</fullName>
    </submittedName>
</protein>
<gene>
    <name evidence="2" type="ORF">AOZ06_19405</name>
</gene>
<dbReference type="EMBL" id="CP012752">
    <property type="protein sequence ID" value="ALG08793.1"/>
    <property type="molecule type" value="Genomic_DNA"/>
</dbReference>
<organism evidence="2 3">
    <name type="scientific">Kibdelosporangium phytohabitans</name>
    <dbReference type="NCBI Taxonomy" id="860235"/>
    <lineage>
        <taxon>Bacteria</taxon>
        <taxon>Bacillati</taxon>
        <taxon>Actinomycetota</taxon>
        <taxon>Actinomycetes</taxon>
        <taxon>Pseudonocardiales</taxon>
        <taxon>Pseudonocardiaceae</taxon>
        <taxon>Kibdelosporangium</taxon>
    </lineage>
</organism>
<feature type="region of interest" description="Disordered" evidence="1">
    <location>
        <begin position="1"/>
        <end position="41"/>
    </location>
</feature>
<feature type="compositionally biased region" description="Polar residues" evidence="1">
    <location>
        <begin position="162"/>
        <end position="173"/>
    </location>
</feature>
<feature type="compositionally biased region" description="Basic and acidic residues" evidence="1">
    <location>
        <begin position="32"/>
        <end position="41"/>
    </location>
</feature>
<sequence length="232" mass="25304">MADDRVGGVPDGHPGLVDPVLERTGPRPVAEPGEHVQPDELTIRAEQDAGQQITRALRRVTGDRRLEVLQKPEQTAAGGHPHPALDRADVASAEVRGDLPDQSRLRLPVDHTDHGPPFDTLVSGHVPDRATRLVERVGTAADSEDPHRVPRRIEHRVPRVTPGNQDPEMQTSRVLRLPRPWTRAPQSEHREEQVVHGPGQRQRYGDGGHPQPPFVGAHGGGAGRAGTRGDRP</sequence>
<dbReference type="KEGG" id="kphy:AOZ06_19405"/>
<evidence type="ECO:0000256" key="1">
    <source>
        <dbReference type="SAM" id="MobiDB-lite"/>
    </source>
</evidence>
<accession>A0A0N9I2T9</accession>
<reference evidence="2 3" key="1">
    <citation type="submission" date="2015-07" db="EMBL/GenBank/DDBJ databases">
        <title>Genome sequencing of Kibdelosporangium phytohabitans.</title>
        <authorList>
            <person name="Qin S."/>
            <person name="Xing K."/>
        </authorList>
    </citation>
    <scope>NUCLEOTIDE SEQUENCE [LARGE SCALE GENOMIC DNA]</scope>
    <source>
        <strain evidence="2 3">KLBMP1111</strain>
    </source>
</reference>
<feature type="compositionally biased region" description="Gly residues" evidence="1">
    <location>
        <begin position="217"/>
        <end position="226"/>
    </location>
</feature>